<dbReference type="EMBL" id="SRYZ01000059">
    <property type="protein sequence ID" value="TGY00174.1"/>
    <property type="molecule type" value="Genomic_DNA"/>
</dbReference>
<feature type="domain" description="Helix-turn-helix" evidence="1">
    <location>
        <begin position="43"/>
        <end position="91"/>
    </location>
</feature>
<keyword evidence="3" id="KW-1185">Reference proteome</keyword>
<organism evidence="2 3">
    <name type="scientific">Bacteroides muris</name>
    <name type="common">ex Afrizal et al. 2022</name>
    <dbReference type="NCBI Taxonomy" id="2516960"/>
    <lineage>
        <taxon>Bacteria</taxon>
        <taxon>Pseudomonadati</taxon>
        <taxon>Bacteroidota</taxon>
        <taxon>Bacteroidia</taxon>
        <taxon>Bacteroidales</taxon>
        <taxon>Bacteroidaceae</taxon>
        <taxon>Bacteroides</taxon>
    </lineage>
</organism>
<name>A0A4S2AIV5_9BACE</name>
<dbReference type="PANTHER" id="PTHR34585:SF22">
    <property type="entry name" value="HELIX-TURN-HELIX DOMAIN-CONTAINING PROTEIN"/>
    <property type="match status" value="1"/>
</dbReference>
<keyword evidence="2" id="KW-0238">DNA-binding</keyword>
<gene>
    <name evidence="2" type="ORF">E5355_16935</name>
</gene>
<dbReference type="Pfam" id="PF12728">
    <property type="entry name" value="HTH_17"/>
    <property type="match status" value="1"/>
</dbReference>
<dbReference type="Proteomes" id="UP000310532">
    <property type="component" value="Unassembled WGS sequence"/>
</dbReference>
<proteinExistence type="predicted"/>
<evidence type="ECO:0000313" key="3">
    <source>
        <dbReference type="Proteomes" id="UP000310532"/>
    </source>
</evidence>
<dbReference type="InterPro" id="IPR009061">
    <property type="entry name" value="DNA-bd_dom_put_sf"/>
</dbReference>
<dbReference type="SUPFAM" id="SSF46955">
    <property type="entry name" value="Putative DNA-binding domain"/>
    <property type="match status" value="1"/>
</dbReference>
<dbReference type="GO" id="GO:0003677">
    <property type="term" value="F:DNA binding"/>
    <property type="evidence" value="ECO:0007669"/>
    <property type="project" value="UniProtKB-KW"/>
</dbReference>
<reference evidence="2 3" key="1">
    <citation type="submission" date="2019-04" db="EMBL/GenBank/DDBJ databases">
        <title>Microbes associate with the intestines of laboratory mice.</title>
        <authorList>
            <person name="Navarre W."/>
            <person name="Wong E."/>
            <person name="Huang K."/>
            <person name="Tropini C."/>
            <person name="Ng K."/>
            <person name="Yu B."/>
        </authorList>
    </citation>
    <scope>NUCLEOTIDE SEQUENCE [LARGE SCALE GENOMIC DNA]</scope>
    <source>
        <strain evidence="2 3">NM69_E16B</strain>
    </source>
</reference>
<sequence length="99" mass="11536">MADEIINGNHPRIIEARDRTRQAFDSIALIRESHHPILGNISFLTDKEVAAFLRVSRRTVQNYRDQGILPYYIIGGKCLYVESEIAYLLEESFHPRYNE</sequence>
<evidence type="ECO:0000313" key="2">
    <source>
        <dbReference type="EMBL" id="TGY00174.1"/>
    </source>
</evidence>
<comment type="caution">
    <text evidence="2">The sequence shown here is derived from an EMBL/GenBank/DDBJ whole genome shotgun (WGS) entry which is preliminary data.</text>
</comment>
<accession>A0A4S2AIV5</accession>
<protein>
    <submittedName>
        <fullName evidence="2">DNA-binding protein</fullName>
    </submittedName>
</protein>
<dbReference type="InterPro" id="IPR041657">
    <property type="entry name" value="HTH_17"/>
</dbReference>
<dbReference type="PANTHER" id="PTHR34585">
    <property type="match status" value="1"/>
</dbReference>
<evidence type="ECO:0000259" key="1">
    <source>
        <dbReference type="Pfam" id="PF12728"/>
    </source>
</evidence>
<dbReference type="AlphaFoldDB" id="A0A4S2AIV5"/>
<dbReference type="RefSeq" id="WP_136011244.1">
    <property type="nucleotide sequence ID" value="NZ_SRYZ01000059.1"/>
</dbReference>